<evidence type="ECO:0000256" key="5">
    <source>
        <dbReference type="ARBA" id="ARBA00022692"/>
    </source>
</evidence>
<evidence type="ECO:0008006" key="12">
    <source>
        <dbReference type="Google" id="ProtNLM"/>
    </source>
</evidence>
<keyword evidence="7 9" id="KW-0472">Membrane</keyword>
<dbReference type="PANTHER" id="PTHR30574">
    <property type="entry name" value="INNER MEMBRANE PROTEIN YEDE"/>
    <property type="match status" value="1"/>
</dbReference>
<evidence type="ECO:0000256" key="4">
    <source>
        <dbReference type="ARBA" id="ARBA00022519"/>
    </source>
</evidence>
<comment type="subcellular location">
    <subcellularLocation>
        <location evidence="1">Cell inner membrane</location>
        <topology evidence="1">Multi-pass membrane protein</topology>
    </subcellularLocation>
</comment>
<feature type="transmembrane region" description="Helical" evidence="9">
    <location>
        <begin position="28"/>
        <end position="47"/>
    </location>
</feature>
<dbReference type="RefSeq" id="WP_245250464.1">
    <property type="nucleotide sequence ID" value="NZ_JAGGKC010000002.1"/>
</dbReference>
<keyword evidence="6 9" id="KW-1133">Transmembrane helix</keyword>
<dbReference type="InterPro" id="IPR007272">
    <property type="entry name" value="Sulf_transp_TsuA/YedE"/>
</dbReference>
<feature type="transmembrane region" description="Helical" evidence="9">
    <location>
        <begin position="99"/>
        <end position="117"/>
    </location>
</feature>
<evidence type="ECO:0000256" key="6">
    <source>
        <dbReference type="ARBA" id="ARBA00022989"/>
    </source>
</evidence>
<keyword evidence="2" id="KW-0813">Transport</keyword>
<evidence type="ECO:0000256" key="3">
    <source>
        <dbReference type="ARBA" id="ARBA00022475"/>
    </source>
</evidence>
<evidence type="ECO:0000256" key="9">
    <source>
        <dbReference type="SAM" id="Phobius"/>
    </source>
</evidence>
<dbReference type="PANTHER" id="PTHR30574:SF1">
    <property type="entry name" value="SULPHUR TRANSPORT DOMAIN-CONTAINING PROTEIN"/>
    <property type="match status" value="1"/>
</dbReference>
<dbReference type="Pfam" id="PF04143">
    <property type="entry name" value="Sulf_transp"/>
    <property type="match status" value="1"/>
</dbReference>
<reference evidence="10 11" key="1">
    <citation type="submission" date="2021-03" db="EMBL/GenBank/DDBJ databases">
        <title>Genomic Encyclopedia of Type Strains, Phase IV (KMG-IV): sequencing the most valuable type-strain genomes for metagenomic binning, comparative biology and taxonomic classification.</title>
        <authorList>
            <person name="Goeker M."/>
        </authorList>
    </citation>
    <scope>NUCLEOTIDE SEQUENCE [LARGE SCALE GENOMIC DNA]</scope>
    <source>
        <strain evidence="10 11">DSM 6139</strain>
    </source>
</reference>
<proteinExistence type="inferred from homology"/>
<protein>
    <recommendedName>
        <fullName evidence="12">YeeE/YedE family protein</fullName>
    </recommendedName>
</protein>
<evidence type="ECO:0000256" key="8">
    <source>
        <dbReference type="ARBA" id="ARBA00035655"/>
    </source>
</evidence>
<keyword evidence="4" id="KW-0997">Cell inner membrane</keyword>
<dbReference type="EMBL" id="JAGGKC010000002">
    <property type="protein sequence ID" value="MBP1917898.1"/>
    <property type="molecule type" value="Genomic_DNA"/>
</dbReference>
<gene>
    <name evidence="10" type="ORF">J2Z34_000369</name>
</gene>
<feature type="transmembrane region" description="Helical" evidence="9">
    <location>
        <begin position="129"/>
        <end position="147"/>
    </location>
</feature>
<evidence type="ECO:0000256" key="2">
    <source>
        <dbReference type="ARBA" id="ARBA00022448"/>
    </source>
</evidence>
<evidence type="ECO:0000313" key="10">
    <source>
        <dbReference type="EMBL" id="MBP1917898.1"/>
    </source>
</evidence>
<evidence type="ECO:0000256" key="1">
    <source>
        <dbReference type="ARBA" id="ARBA00004429"/>
    </source>
</evidence>
<sequence length="188" mass="20571">MEKEKEKKKFFDQMKSNEYYIKWLKEPFTYVTAAVLLSLFQIVSLAATKNPWGVSGAFAVWGAWIYEAVGGSVDKWYYFASEGMQNTLNGGIMNHPDSWRNFGIITGALAATLLASGFKFKKIKSYRQVIAAVVGGVLMGYGARMAFGCNIGALYGGIASLSLSGWVFAIGMFGGAIVGSKLLVKYFM</sequence>
<keyword evidence="5 9" id="KW-0812">Transmembrane</keyword>
<keyword evidence="3" id="KW-1003">Cell membrane</keyword>
<feature type="transmembrane region" description="Helical" evidence="9">
    <location>
        <begin position="153"/>
        <end position="178"/>
    </location>
</feature>
<evidence type="ECO:0000256" key="7">
    <source>
        <dbReference type="ARBA" id="ARBA00023136"/>
    </source>
</evidence>
<name>A0ABS4G016_9CLOT</name>
<evidence type="ECO:0000313" key="11">
    <source>
        <dbReference type="Proteomes" id="UP001519271"/>
    </source>
</evidence>
<keyword evidence="11" id="KW-1185">Reference proteome</keyword>
<accession>A0ABS4G016</accession>
<dbReference type="Proteomes" id="UP001519271">
    <property type="component" value="Unassembled WGS sequence"/>
</dbReference>
<comment type="caution">
    <text evidence="10">The sequence shown here is derived from an EMBL/GenBank/DDBJ whole genome shotgun (WGS) entry which is preliminary data.</text>
</comment>
<organism evidence="10 11">
    <name type="scientific">Youngiibacter multivorans</name>
    <dbReference type="NCBI Taxonomy" id="937251"/>
    <lineage>
        <taxon>Bacteria</taxon>
        <taxon>Bacillati</taxon>
        <taxon>Bacillota</taxon>
        <taxon>Clostridia</taxon>
        <taxon>Eubacteriales</taxon>
        <taxon>Clostridiaceae</taxon>
        <taxon>Youngiibacter</taxon>
    </lineage>
</organism>
<comment type="similarity">
    <text evidence="8">Belongs to the TsuA/YedE (TC 9.B.102) family.</text>
</comment>